<dbReference type="InterPro" id="IPR002379">
    <property type="entry name" value="ATPase_proteolipid_c-like_dom"/>
</dbReference>
<accession>A0A923RLY9</accession>
<dbReference type="PRINTS" id="PR00124">
    <property type="entry name" value="ATPASEC"/>
</dbReference>
<dbReference type="AlphaFoldDB" id="A0A923RLY9"/>
<keyword evidence="11" id="KW-1185">Reference proteome</keyword>
<dbReference type="CDD" id="cd18120">
    <property type="entry name" value="ATP-synt_Vo_Ao_c"/>
    <property type="match status" value="1"/>
</dbReference>
<dbReference type="GO" id="GO:0015986">
    <property type="term" value="P:proton motive force-driven ATP synthesis"/>
    <property type="evidence" value="ECO:0007669"/>
    <property type="project" value="InterPro"/>
</dbReference>
<evidence type="ECO:0000313" key="11">
    <source>
        <dbReference type="Proteomes" id="UP000649345"/>
    </source>
</evidence>
<dbReference type="EMBL" id="JACOOR010000004">
    <property type="protein sequence ID" value="MBC5659724.1"/>
    <property type="molecule type" value="Genomic_DNA"/>
</dbReference>
<dbReference type="InterPro" id="IPR035921">
    <property type="entry name" value="F/V-ATP_Csub_sf"/>
</dbReference>
<keyword evidence="4 8" id="KW-1133">Transmembrane helix</keyword>
<evidence type="ECO:0000256" key="7">
    <source>
        <dbReference type="ARBA" id="ARBA00032887"/>
    </source>
</evidence>
<feature type="transmembrane region" description="Helical" evidence="8">
    <location>
        <begin position="121"/>
        <end position="141"/>
    </location>
</feature>
<name>A0A923RLY9_9FIRM</name>
<proteinExistence type="inferred from homology"/>
<evidence type="ECO:0000256" key="2">
    <source>
        <dbReference type="ARBA" id="ARBA00006704"/>
    </source>
</evidence>
<evidence type="ECO:0000256" key="1">
    <source>
        <dbReference type="ARBA" id="ARBA00004141"/>
    </source>
</evidence>
<evidence type="ECO:0000259" key="9">
    <source>
        <dbReference type="Pfam" id="PF00137"/>
    </source>
</evidence>
<evidence type="ECO:0000256" key="6">
    <source>
        <dbReference type="ARBA" id="ARBA00032200"/>
    </source>
</evidence>
<sequence length="144" mass="14654">MSMLVKVLLVAALVLSIMVPFGAYFLGQPSRSRYKRSLGCNCFFFFGTLALAAVLAYSGDVQAAETTAETAAGMSTGLGYIAAALATSLSGIGSGIAVASSASAALGAISEDQSIFGKSMIFVAMAEGIALYGLIISFMILGKL</sequence>
<dbReference type="GO" id="GO:0015078">
    <property type="term" value="F:proton transmembrane transporter activity"/>
    <property type="evidence" value="ECO:0007669"/>
    <property type="project" value="InterPro"/>
</dbReference>
<evidence type="ECO:0000256" key="4">
    <source>
        <dbReference type="ARBA" id="ARBA00022989"/>
    </source>
</evidence>
<feature type="transmembrane region" description="Helical" evidence="8">
    <location>
        <begin position="78"/>
        <end position="109"/>
    </location>
</feature>
<comment type="subcellular location">
    <subcellularLocation>
        <location evidence="1">Membrane</location>
        <topology evidence="1">Multi-pass membrane protein</topology>
    </subcellularLocation>
</comment>
<dbReference type="GO" id="GO:0033177">
    <property type="term" value="C:proton-transporting two-sector ATPase complex, proton-transporting domain"/>
    <property type="evidence" value="ECO:0007669"/>
    <property type="project" value="InterPro"/>
</dbReference>
<gene>
    <name evidence="10" type="ORF">H8S44_08070</name>
</gene>
<feature type="domain" description="V-ATPase proteolipid subunit C-like" evidence="9">
    <location>
        <begin position="81"/>
        <end position="140"/>
    </location>
</feature>
<comment type="similarity">
    <text evidence="2">Belongs to the ATPase C chain family.</text>
</comment>
<keyword evidence="3 8" id="KW-0812">Transmembrane</keyword>
<reference evidence="10" key="1">
    <citation type="submission" date="2020-08" db="EMBL/GenBank/DDBJ databases">
        <title>Genome public.</title>
        <authorList>
            <person name="Liu C."/>
            <person name="Sun Q."/>
        </authorList>
    </citation>
    <scope>NUCLEOTIDE SEQUENCE</scope>
    <source>
        <strain evidence="10">NSJ-68</strain>
    </source>
</reference>
<evidence type="ECO:0000256" key="8">
    <source>
        <dbReference type="SAM" id="Phobius"/>
    </source>
</evidence>
<evidence type="ECO:0000313" key="10">
    <source>
        <dbReference type="EMBL" id="MBC5659724.1"/>
    </source>
</evidence>
<feature type="transmembrane region" description="Helical" evidence="8">
    <location>
        <begin position="6"/>
        <end position="26"/>
    </location>
</feature>
<dbReference type="Gene3D" id="1.20.120.610">
    <property type="entry name" value="lithium bound rotor ring of v- atpase"/>
    <property type="match status" value="1"/>
</dbReference>
<dbReference type="Pfam" id="PF00137">
    <property type="entry name" value="ATP-synt_C"/>
    <property type="match status" value="1"/>
</dbReference>
<protein>
    <recommendedName>
        <fullName evidence="6">ATP synthase F(0) sector subunit c</fullName>
    </recommendedName>
    <alternativeName>
        <fullName evidence="7">F-type ATPase subunit c</fullName>
    </alternativeName>
</protein>
<evidence type="ECO:0000256" key="3">
    <source>
        <dbReference type="ARBA" id="ARBA00022692"/>
    </source>
</evidence>
<evidence type="ECO:0000256" key="5">
    <source>
        <dbReference type="ARBA" id="ARBA00023136"/>
    </source>
</evidence>
<dbReference type="GO" id="GO:0045259">
    <property type="term" value="C:proton-transporting ATP synthase complex"/>
    <property type="evidence" value="ECO:0007669"/>
    <property type="project" value="InterPro"/>
</dbReference>
<comment type="caution">
    <text evidence="10">The sequence shown here is derived from an EMBL/GenBank/DDBJ whole genome shotgun (WGS) entry which is preliminary data.</text>
</comment>
<organism evidence="10 11">
    <name type="scientific">Anaerosacchariphilus hominis</name>
    <dbReference type="NCBI Taxonomy" id="2763017"/>
    <lineage>
        <taxon>Bacteria</taxon>
        <taxon>Bacillati</taxon>
        <taxon>Bacillota</taxon>
        <taxon>Clostridia</taxon>
        <taxon>Lachnospirales</taxon>
        <taxon>Lachnospiraceae</taxon>
        <taxon>Anaerosacchariphilus</taxon>
    </lineage>
</organism>
<dbReference type="InterPro" id="IPR000454">
    <property type="entry name" value="ATP_synth_F0_csu"/>
</dbReference>
<dbReference type="SUPFAM" id="SSF81333">
    <property type="entry name" value="F1F0 ATP synthase subunit C"/>
    <property type="match status" value="1"/>
</dbReference>
<feature type="transmembrane region" description="Helical" evidence="8">
    <location>
        <begin position="38"/>
        <end position="58"/>
    </location>
</feature>
<keyword evidence="5 8" id="KW-0472">Membrane</keyword>
<dbReference type="Proteomes" id="UP000649345">
    <property type="component" value="Unassembled WGS sequence"/>
</dbReference>
<dbReference type="RefSeq" id="WP_186872032.1">
    <property type="nucleotide sequence ID" value="NZ_JACOOR010000004.1"/>
</dbReference>